<dbReference type="Pfam" id="PF00575">
    <property type="entry name" value="S1"/>
    <property type="match status" value="2"/>
</dbReference>
<name>A0A975F213_9SPIR</name>
<feature type="domain" description="S1 motif" evidence="4">
    <location>
        <begin position="176"/>
        <end position="244"/>
    </location>
</feature>
<dbReference type="Gene3D" id="2.40.50.140">
    <property type="entry name" value="Nucleic acid-binding proteins"/>
    <property type="match status" value="4"/>
</dbReference>
<proteinExistence type="inferred from homology"/>
<feature type="domain" description="S1 motif" evidence="4">
    <location>
        <begin position="261"/>
        <end position="331"/>
    </location>
</feature>
<evidence type="ECO:0000256" key="1">
    <source>
        <dbReference type="ARBA" id="ARBA00006767"/>
    </source>
</evidence>
<dbReference type="PANTHER" id="PTHR10724">
    <property type="entry name" value="30S RIBOSOMAL PROTEIN S1"/>
    <property type="match status" value="1"/>
</dbReference>
<evidence type="ECO:0000259" key="4">
    <source>
        <dbReference type="PROSITE" id="PS50126"/>
    </source>
</evidence>
<feature type="domain" description="S1 motif" evidence="4">
    <location>
        <begin position="7"/>
        <end position="71"/>
    </location>
</feature>
<dbReference type="PANTHER" id="PTHR10724:SF7">
    <property type="entry name" value="SMALL RIBOSOMAL SUBUNIT PROTEIN BS1C"/>
    <property type="match status" value="1"/>
</dbReference>
<dbReference type="PRINTS" id="PR00681">
    <property type="entry name" value="RIBOSOMALS1"/>
</dbReference>
<keyword evidence="3" id="KW-0687">Ribonucleoprotein</keyword>
<evidence type="ECO:0000256" key="2">
    <source>
        <dbReference type="ARBA" id="ARBA00022980"/>
    </source>
</evidence>
<evidence type="ECO:0000313" key="6">
    <source>
        <dbReference type="Proteomes" id="UP000671995"/>
    </source>
</evidence>
<dbReference type="EMBL" id="CP054257">
    <property type="protein sequence ID" value="QTQ12923.1"/>
    <property type="molecule type" value="Genomic_DNA"/>
</dbReference>
<dbReference type="GO" id="GO:0003735">
    <property type="term" value="F:structural constituent of ribosome"/>
    <property type="evidence" value="ECO:0007669"/>
    <property type="project" value="TreeGrafter"/>
</dbReference>
<comment type="similarity">
    <text evidence="1">Belongs to the bacterial ribosomal protein bS1 family.</text>
</comment>
<dbReference type="GO" id="GO:0022627">
    <property type="term" value="C:cytosolic small ribosomal subunit"/>
    <property type="evidence" value="ECO:0007669"/>
    <property type="project" value="TreeGrafter"/>
</dbReference>
<dbReference type="AlphaFoldDB" id="A0A975F213"/>
<reference evidence="5" key="2">
    <citation type="journal article" date="2021" name="Microbiol. Resour. Announc.">
        <title>Complete Genome Sequences of Three Human Oral Treponema parvum Isolates.</title>
        <authorList>
            <person name="Zeng H."/>
            <person name="Watt R.M."/>
        </authorList>
    </citation>
    <scope>NUCLEOTIDE SEQUENCE</scope>
    <source>
        <strain evidence="5">ATCC 700773</strain>
    </source>
</reference>
<dbReference type="InterPro" id="IPR050437">
    <property type="entry name" value="Ribos_protein_bS1-like"/>
</dbReference>
<dbReference type="GO" id="GO:0003729">
    <property type="term" value="F:mRNA binding"/>
    <property type="evidence" value="ECO:0007669"/>
    <property type="project" value="TreeGrafter"/>
</dbReference>
<sequence>MKKLSPGQEISTAVAAISGDTVFLDLNAKSEGILDAAELKDKEGNLTVKEGDVIKVFYIGLKDGEMQFTTKIAGDKADNSLLENAYKNGIPVEGYVEKEINGGFEVKIGNSRAFCPYSQMGFRQKAEPSEFTGKNLTFMILEFKDGGKNLLVSNRKILEKEHEKKLEDLSQTLKCGMTVTGKVTALHDYGAFVDIDGFQALLPISEISLDRISDINSVLKAGQEIKAEIIKTDWKNERISLSIKSLLADPWEDAVKKYPVESKHEGVISRIADFGLFVNLEPGIDGLIHISALENVERNSNLKKMYKTGTKMTVSVKSVDTVNRRIALLPTTSTEQDKTAAKYMDSQSSDGESYNPFAALLKK</sequence>
<dbReference type="InterPro" id="IPR012340">
    <property type="entry name" value="NA-bd_OB-fold"/>
</dbReference>
<dbReference type="InterPro" id="IPR003029">
    <property type="entry name" value="S1_domain"/>
</dbReference>
<dbReference type="GO" id="GO:0006412">
    <property type="term" value="P:translation"/>
    <property type="evidence" value="ECO:0007669"/>
    <property type="project" value="TreeGrafter"/>
</dbReference>
<dbReference type="Proteomes" id="UP000671995">
    <property type="component" value="Chromosome"/>
</dbReference>
<keyword evidence="2" id="KW-0689">Ribosomal protein</keyword>
<protein>
    <submittedName>
        <fullName evidence="5">S1 RNA-binding domain-containing protein</fullName>
    </submittedName>
</protein>
<dbReference type="PROSITE" id="PS50126">
    <property type="entry name" value="S1"/>
    <property type="match status" value="4"/>
</dbReference>
<accession>A0A975F213</accession>
<organism evidence="5 6">
    <name type="scientific">Treponema parvum</name>
    <dbReference type="NCBI Taxonomy" id="138851"/>
    <lineage>
        <taxon>Bacteria</taxon>
        <taxon>Pseudomonadati</taxon>
        <taxon>Spirochaetota</taxon>
        <taxon>Spirochaetia</taxon>
        <taxon>Spirochaetales</taxon>
        <taxon>Treponemataceae</taxon>
        <taxon>Treponema</taxon>
    </lineage>
</organism>
<dbReference type="SMART" id="SM00316">
    <property type="entry name" value="S1"/>
    <property type="match status" value="4"/>
</dbReference>
<evidence type="ECO:0000256" key="3">
    <source>
        <dbReference type="ARBA" id="ARBA00023274"/>
    </source>
</evidence>
<dbReference type="CDD" id="cd04465">
    <property type="entry name" value="S1_RPS1_repeat_ec2_hs2"/>
    <property type="match status" value="1"/>
</dbReference>
<reference evidence="5" key="1">
    <citation type="submission" date="2020-05" db="EMBL/GenBank/DDBJ databases">
        <authorList>
            <person name="Zeng H."/>
            <person name="Chan Y.K."/>
            <person name="Watt R.M."/>
        </authorList>
    </citation>
    <scope>NUCLEOTIDE SEQUENCE</scope>
    <source>
        <strain evidence="5">ATCC 700773</strain>
    </source>
</reference>
<gene>
    <name evidence="5" type="ORF">HRI96_08540</name>
</gene>
<dbReference type="InterPro" id="IPR035104">
    <property type="entry name" value="Ribosomal_protein_S1-like"/>
</dbReference>
<feature type="domain" description="S1 motif" evidence="4">
    <location>
        <begin position="89"/>
        <end position="155"/>
    </location>
</feature>
<dbReference type="SUPFAM" id="SSF50249">
    <property type="entry name" value="Nucleic acid-binding proteins"/>
    <property type="match status" value="4"/>
</dbReference>
<evidence type="ECO:0000313" key="5">
    <source>
        <dbReference type="EMBL" id="QTQ12923.1"/>
    </source>
</evidence>